<organism evidence="2 3">
    <name type="scientific">Cupriavidus taiwanensis</name>
    <dbReference type="NCBI Taxonomy" id="164546"/>
    <lineage>
        <taxon>Bacteria</taxon>
        <taxon>Pseudomonadati</taxon>
        <taxon>Pseudomonadota</taxon>
        <taxon>Betaproteobacteria</taxon>
        <taxon>Burkholderiales</taxon>
        <taxon>Burkholderiaceae</taxon>
        <taxon>Cupriavidus</taxon>
    </lineage>
</organism>
<accession>A0A375IFL7</accession>
<feature type="region of interest" description="Disordered" evidence="1">
    <location>
        <begin position="70"/>
        <end position="217"/>
    </location>
</feature>
<feature type="compositionally biased region" description="Basic residues" evidence="1">
    <location>
        <begin position="72"/>
        <end position="83"/>
    </location>
</feature>
<feature type="region of interest" description="Disordered" evidence="1">
    <location>
        <begin position="1"/>
        <end position="33"/>
    </location>
</feature>
<feature type="compositionally biased region" description="Basic and acidic residues" evidence="1">
    <location>
        <begin position="91"/>
        <end position="100"/>
    </location>
</feature>
<gene>
    <name evidence="2" type="ORF">CT19425_80238</name>
</gene>
<evidence type="ECO:0000256" key="1">
    <source>
        <dbReference type="SAM" id="MobiDB-lite"/>
    </source>
</evidence>
<feature type="compositionally biased region" description="Basic and acidic residues" evidence="1">
    <location>
        <begin position="151"/>
        <end position="163"/>
    </location>
</feature>
<feature type="compositionally biased region" description="Basic residues" evidence="1">
    <location>
        <begin position="1"/>
        <end position="11"/>
    </location>
</feature>
<name>A0A375IFL7_9BURK</name>
<reference evidence="2 3" key="1">
    <citation type="submission" date="2018-01" db="EMBL/GenBank/DDBJ databases">
        <authorList>
            <person name="Gaut B.S."/>
            <person name="Morton B.R."/>
            <person name="Clegg M.T."/>
            <person name="Duvall M.R."/>
        </authorList>
    </citation>
    <scope>NUCLEOTIDE SEQUENCE [LARGE SCALE GENOMIC DNA]</scope>
    <source>
        <strain evidence="2">Cupriavidus taiwanensis LMG 19425</strain>
    </source>
</reference>
<dbReference type="EMBL" id="LT991976">
    <property type="protein sequence ID" value="SPK72860.1"/>
    <property type="molecule type" value="Genomic_DNA"/>
</dbReference>
<sequence>MHHADRGRHPARLYPGHAQRAPDEDAGHRQCAPRKLCRAADAAHDQHLHAQWRQGSAGDHRQRQARPVCGQFRRRPGRHHQRQVRVLGQRGLHDRGRQDHLPGQGRDPGRQRPGIAQGRDHDRQRHAAGFRRGRVRQGRPERAGGRGPADAAHREHDGGRDGLSRQPHGSTPAVAGAPKPPELAQARCSPSPLMGKREYPGGKHGGRSSRPHSSRPHFIHQIERRLRRAPEAAEARLLRHRAHACLARLRAQAQADFLRARRRRADEGRRGIEHPAHRVQVLLERIIGKGLDDHPGAVGAQALAHVARRAHRIAHIVQAVEHRHQVIVRAAIVLGAGHLEAHALGHAGAARGLGRMAHRRLVVVEADEARRRKRLRHDDGRRAMAAAHIRHHGARPEPRRDAVQRRDPIRHQVRRIAGAEEALGAVEQRGIVLVPAQPAAIAEDVDHLRNRAELRHGDLERAGDKGRAAFLRQRIGLLFVQAELPRVGVIVDVAAGRLRRQPFAQVALVGMGLGRQHGDGHRFFRQGLVQAEFIADDHGRGMHHRADVADEFLHEGIQPRFIDAHDAPPRTTAPRFQYSHRRCRGKREKRAMKTGWRGHAGNPMRSVRQRTAWLRRHLPTLAKGAIKMLRRAASSRCATKIIEATRNFLPFCHAVQHKSSAREENRFKLTQANAFFRHVR</sequence>
<dbReference type="AlphaFoldDB" id="A0A375IFL7"/>
<dbReference type="Proteomes" id="UP000255505">
    <property type="component" value="Chromosome I"/>
</dbReference>
<proteinExistence type="predicted"/>
<evidence type="ECO:0000313" key="2">
    <source>
        <dbReference type="EMBL" id="SPK72860.1"/>
    </source>
</evidence>
<feature type="compositionally biased region" description="Basic residues" evidence="1">
    <location>
        <begin position="204"/>
        <end position="217"/>
    </location>
</feature>
<evidence type="ECO:0000313" key="3">
    <source>
        <dbReference type="Proteomes" id="UP000255505"/>
    </source>
</evidence>
<protein>
    <submittedName>
        <fullName evidence="2">Uncharacterized protein</fullName>
    </submittedName>
</protein>
<feature type="compositionally biased region" description="Basic residues" evidence="1">
    <location>
        <begin position="126"/>
        <end position="137"/>
    </location>
</feature>